<feature type="domain" description="PHD-type" evidence="11">
    <location>
        <begin position="2215"/>
        <end position="2274"/>
    </location>
</feature>
<feature type="region of interest" description="Disordered" evidence="10">
    <location>
        <begin position="2377"/>
        <end position="2409"/>
    </location>
</feature>
<feature type="compositionally biased region" description="Polar residues" evidence="10">
    <location>
        <begin position="1531"/>
        <end position="1543"/>
    </location>
</feature>
<dbReference type="GO" id="GO:0071565">
    <property type="term" value="C:nBAF complex"/>
    <property type="evidence" value="ECO:0007669"/>
    <property type="project" value="TreeGrafter"/>
</dbReference>
<feature type="compositionally biased region" description="Basic and acidic residues" evidence="10">
    <location>
        <begin position="1275"/>
        <end position="1293"/>
    </location>
</feature>
<reference evidence="13" key="1">
    <citation type="submission" date="2013-03" db="EMBL/GenBank/DDBJ databases">
        <title>The Genome Sequence of Anopheles dirus WRAIR2.</title>
        <authorList>
            <consortium name="The Broad Institute Genomics Platform"/>
            <person name="Neafsey D.E."/>
            <person name="Walton C."/>
            <person name="Walker B."/>
            <person name="Young S.K."/>
            <person name="Zeng Q."/>
            <person name="Gargeya S."/>
            <person name="Fitzgerald M."/>
            <person name="Haas B."/>
            <person name="Abouelleil A."/>
            <person name="Allen A.W."/>
            <person name="Alvarado L."/>
            <person name="Arachchi H.M."/>
            <person name="Berlin A.M."/>
            <person name="Chapman S.B."/>
            <person name="Gainer-Dewar J."/>
            <person name="Goldberg J."/>
            <person name="Griggs A."/>
            <person name="Gujja S."/>
            <person name="Hansen M."/>
            <person name="Howarth C."/>
            <person name="Imamovic A."/>
            <person name="Ireland A."/>
            <person name="Larimer J."/>
            <person name="McCowan C."/>
            <person name="Murphy C."/>
            <person name="Pearson M."/>
            <person name="Poon T.W."/>
            <person name="Priest M."/>
            <person name="Roberts A."/>
            <person name="Saif S."/>
            <person name="Shea T."/>
            <person name="Sisk P."/>
            <person name="Sykes S."/>
            <person name="Wortman J."/>
            <person name="Nusbaum C."/>
            <person name="Birren B."/>
        </authorList>
    </citation>
    <scope>NUCLEOTIDE SEQUENCE [LARGE SCALE GENOMIC DNA]</scope>
    <source>
        <strain evidence="13">WRAIR2</strain>
    </source>
</reference>
<feature type="compositionally biased region" description="Polar residues" evidence="10">
    <location>
        <begin position="2436"/>
        <end position="2445"/>
    </location>
</feature>
<feature type="region of interest" description="Disordered" evidence="10">
    <location>
        <begin position="831"/>
        <end position="869"/>
    </location>
</feature>
<dbReference type="PANTHER" id="PTHR45888">
    <property type="entry name" value="HL01030P-RELATED"/>
    <property type="match status" value="1"/>
</dbReference>
<keyword evidence="8" id="KW-0539">Nucleus</keyword>
<feature type="region of interest" description="Disordered" evidence="10">
    <location>
        <begin position="942"/>
        <end position="978"/>
    </location>
</feature>
<evidence type="ECO:0000256" key="3">
    <source>
        <dbReference type="ARBA" id="ARBA00022737"/>
    </source>
</evidence>
<keyword evidence="3" id="KW-0677">Repeat</keyword>
<sequence>MNSGERDPPVTNARSIQHEAAAGQKQQVATIVEDQQAATASKQPAHLLTNHHHQLGHDTAVPNGGEWRTVVRLHGGTAPQHNANDSVMDGSFQQHQHVIVGTNSRPENGPNPSVWSHENYVQVAEPHAPLLTHGNGEFVERSEPPTATPEGRKDGNQQQQRHQLATNAPGGTRSLVMRDPQESHHRPAPPAAAPLGEVESGEDDSDCAVVVSTERKVEPLKINLTRDREPLRTIIKLTPGASSATAEGGHFQQQLSPTIRDVVVPGSPKITIKPPKPPPAQYGLVEGGGFPVVPGSSASSLEVSANCSVPVYSSIPKLTIKPVINPANEIVGDASAGAAATAPAVVGEQMQIIPKLLIKGGSSEDGRDGAMEPHIVPKLTIRGVNNHNHHHHHHNQPLYQHHFSPNHHQLPVLPPAMQVTDGSSSNAMALGSRGDSSGSGSPTPLVPKLTIKMDNYHPHLHHHHNSLRVKDTADGAEGGGPPIPKLHIKTIAQDGGVAAIASSLSPGTSSAGANNCSSGQPPVLTSSEGVKLTIKPLPEPPKLPKLTIKTTGLGTIAETSDASMVSSTSSSFSPKALPTSVATTGEQHLLMNAGMGGVPQMMLLHQHQQHQPASPSDQHSNISSSSIPKLTIKPIPNCSNASTADGGSGSSAASLMVTEAAPAPPTPTVPKLTIKPILPPTKQSGEDSSSSSETSINSLESSPVSSSSISSAAASAGATVTQTSPQTALKMTIKVPPLSIANDNTSPLGASAGLTRLNIKPILPPDSAAGGSLLSTGEGGGAVGEQVVDSTPPSASSEEPTNKSIVIPKVTIKTLAHPRGQETEILSTPKVTLKPIPKPLDDGAGSGHSPTGSASTLGTSSSAATTVGTADVNDSPRIILKINKGSDGVAFVPPAGSSILANELKRPAADRMMTTTITSIGSSSSSSSSSSVSCASSTSVSASATSSSAGSDPASPSSVGGGSTADQGEPDSPEAKKSKLDLTQMQGALDQQQQQQQHRELLRQSMIQSQQQRHQYQLQLQAAAAGVANATTAPNNVHSDVIVIDDDSKSENEATKDEDSKRTPATTGRMLFTDPLAVGDGLINFQHHMTYPDLAASALPPAQGKARRTRGTPRGTGGRQSRRGTGRAAKQTNAVAMPQLLGLLEQDDREEGSSSDCMIVDDPAAATNSSQTTVPPTAARAGLTLENLLRGGGPKMTGAGSNFYSGSVVVPPVTSVGGGSEVDKNGTASNSSIGSVTSSVSGSAPVPSTPTGRTPTAGVRMSTRRAAGQLLKEVLASKHQDRDSGVDEARTDGENGATPSKRTRGRPKKQSVELTVDTNGGGSSNSLEGHAGDDGGLDGATGNSNILLAMAMMGGADGGSPLLRQDGSALLASQQLIEGIVPLAGTPVRTPRTRGRGRGRGRGKLALADGSNAFDGGTPFPTDPSAGHNADPLFIGNLNNADPSATDPTRDFRLLFNLNQTPRGGSGGRTRGGRRGAGSRGPRTLRGSGRGAAKAAMAALLASGATPGVIGSFAGLAGSAEQASNPLLESLQQTSLSATNVTPKTRGRGRGSRGGGTGTASRRKGARGGSTKAARSRKELVLDGEQFSPETPAVDVAAASQRNDNNAIFMTPMAGGLDPNRPKLHMRELKTPKNAIKSNTPPSSAQATPSAGTTPSGTPAPEVFEEDTRMSSDFNFTTPVRLLSSGDGCLQQNDESQSSYLSSTSVTLDATNQSAANATGADGGSTVGGAVGAATASDAQKEAMSAGNSNSSSVRRNKGKMEVLDSHRAQFTVELLAEYEWPPSSPGTRGADTFMIQEQIAEYLGVKSFKRKYPDLMRRPVDMEERNFILEQGLASEKMCDLGLTAVYASEILDIMCTDYPEKYEEYTRYTREKHFRELSNRQRQQQEAISAVVAAAPVDRAQLQKEKAMESAASWNCSFNKERRDSRRACMDLQTYVVQVPKRQQLLAHQEDGAQKSTSQHSNYPVALVPGQFSEYYTTFTPEELACYPINTILLDPFQLQEIVSSERYRKLVAAEEARLRLDDSTSCSSGSSSSSDSDDSSDDEDTSSNSGSSSSSGSCSSSEDEAVSGTSSTDSECEGGVRIKKKHRRKRKVDPSSAVAVGESNQQAEAASVAVPATAIAPVRRSSRTLSAGVPLAATAAQPTLAASTLVECKDPTDSDDSDVPLIAHAVKKKNSLLMSATAATVTVPPSVGGGKKMQEPVLTPVKRPPLNPFMCAVCLGPENKNRYSKPELFVRCNRCRRKAHPSCIGMSSAMYRRVQQYKWQCSECKLCMKCNQRPSAIDSKMVYCDQCDRGYHLACKGLRNLPEGRWHCSLCTICGLCGAQTPEGHPNPHLSAQQRQQLAMVAEWTHEYGLNDLTKIREHLRTLCVPCVRQRRQSQQPPPGGSSSSESIALNNNNNTTPSVLDSRKPLLVNHGAVGGGAGIGGGVISMKPQATQSSPIMSSGAIGRQ</sequence>
<name>A0A182N4W4_9DIPT</name>
<keyword evidence="5" id="KW-0862">Zinc</keyword>
<feature type="compositionally biased region" description="Low complexity" evidence="10">
    <location>
        <begin position="1229"/>
        <end position="1252"/>
    </location>
</feature>
<dbReference type="PANTHER" id="PTHR45888:SF5">
    <property type="entry name" value="D4, ISOFORM A"/>
    <property type="match status" value="1"/>
</dbReference>
<dbReference type="PROSITE" id="PS50016">
    <property type="entry name" value="ZF_PHD_2"/>
    <property type="match status" value="2"/>
</dbReference>
<dbReference type="Pfam" id="PF00628">
    <property type="entry name" value="PHD"/>
    <property type="match status" value="2"/>
</dbReference>
<feature type="compositionally biased region" description="Low complexity" evidence="10">
    <location>
        <begin position="849"/>
        <end position="869"/>
    </location>
</feature>
<feature type="region of interest" description="Disordered" evidence="10">
    <location>
        <begin position="2024"/>
        <end position="2115"/>
    </location>
</feature>
<feature type="compositionally biased region" description="Polar residues" evidence="10">
    <location>
        <begin position="1437"/>
        <end position="1447"/>
    </location>
</feature>
<evidence type="ECO:0000256" key="6">
    <source>
        <dbReference type="ARBA" id="ARBA00023015"/>
    </source>
</evidence>
<keyword evidence="4 9" id="KW-0863">Zinc-finger</keyword>
<feature type="compositionally biased region" description="Basic residues" evidence="10">
    <location>
        <begin position="1391"/>
        <end position="1403"/>
    </location>
</feature>
<dbReference type="InterPro" id="IPR019787">
    <property type="entry name" value="Znf_PHD-finger"/>
</dbReference>
<dbReference type="InterPro" id="IPR011011">
    <property type="entry name" value="Znf_FYVE_PHD"/>
</dbReference>
<organism evidence="12 13">
    <name type="scientific">Anopheles dirus</name>
    <dbReference type="NCBI Taxonomy" id="7168"/>
    <lineage>
        <taxon>Eukaryota</taxon>
        <taxon>Metazoa</taxon>
        <taxon>Ecdysozoa</taxon>
        <taxon>Arthropoda</taxon>
        <taxon>Hexapoda</taxon>
        <taxon>Insecta</taxon>
        <taxon>Pterygota</taxon>
        <taxon>Neoptera</taxon>
        <taxon>Endopterygota</taxon>
        <taxon>Diptera</taxon>
        <taxon>Nematocera</taxon>
        <taxon>Culicoidea</taxon>
        <taxon>Culicidae</taxon>
        <taxon>Anophelinae</taxon>
        <taxon>Anopheles</taxon>
    </lineage>
</organism>
<evidence type="ECO:0000313" key="12">
    <source>
        <dbReference type="EnsemblMetazoa" id="ADIR002679-PA"/>
    </source>
</evidence>
<feature type="region of interest" description="Disordered" evidence="10">
    <location>
        <begin position="462"/>
        <end position="483"/>
    </location>
</feature>
<keyword evidence="7" id="KW-0804">Transcription</keyword>
<dbReference type="CDD" id="cd21085">
    <property type="entry name" value="WH_NTD_PHF10"/>
    <property type="match status" value="1"/>
</dbReference>
<feature type="compositionally biased region" description="Low complexity" evidence="10">
    <location>
        <begin position="2026"/>
        <end position="2037"/>
    </location>
</feature>
<feature type="region of interest" description="Disordered" evidence="10">
    <location>
        <begin position="1739"/>
        <end position="1759"/>
    </location>
</feature>
<feature type="compositionally biased region" description="Low complexity" evidence="10">
    <location>
        <begin position="2049"/>
        <end position="2063"/>
    </location>
</feature>
<feature type="region of interest" description="Disordered" evidence="10">
    <location>
        <begin position="2432"/>
        <end position="2453"/>
    </location>
</feature>
<dbReference type="SUPFAM" id="SSF57903">
    <property type="entry name" value="FYVE/PHD zinc finger"/>
    <property type="match status" value="2"/>
</dbReference>
<dbReference type="InterPro" id="IPR013083">
    <property type="entry name" value="Znf_RING/FYVE/PHD"/>
</dbReference>
<dbReference type="CDD" id="cd15526">
    <property type="entry name" value="PHD1_MOZ_d4"/>
    <property type="match status" value="1"/>
</dbReference>
<feature type="region of interest" description="Disordered" evidence="10">
    <location>
        <begin position="1215"/>
        <end position="1260"/>
    </location>
</feature>
<reference evidence="12" key="2">
    <citation type="submission" date="2020-05" db="UniProtKB">
        <authorList>
            <consortium name="EnsemblMetazoa"/>
        </authorList>
    </citation>
    <scope>IDENTIFICATION</scope>
    <source>
        <strain evidence="12">WRAIR2</strain>
    </source>
</reference>
<accession>A0A182N4W4</accession>
<evidence type="ECO:0000256" key="9">
    <source>
        <dbReference type="PROSITE-ProRule" id="PRU00146"/>
    </source>
</evidence>
<feature type="region of interest" description="Disordered" evidence="10">
    <location>
        <begin position="132"/>
        <end position="205"/>
    </location>
</feature>
<feature type="domain" description="PHD-type" evidence="11">
    <location>
        <begin position="2271"/>
        <end position="2321"/>
    </location>
</feature>
<feature type="region of interest" description="Disordered" evidence="10">
    <location>
        <begin position="1"/>
        <end position="43"/>
    </location>
</feature>
<evidence type="ECO:0000256" key="2">
    <source>
        <dbReference type="ARBA" id="ARBA00022723"/>
    </source>
</evidence>
<evidence type="ECO:0000256" key="7">
    <source>
        <dbReference type="ARBA" id="ARBA00023163"/>
    </source>
</evidence>
<feature type="compositionally biased region" description="Polar residues" evidence="10">
    <location>
        <begin position="2393"/>
        <end position="2407"/>
    </location>
</feature>
<feature type="compositionally biased region" description="Low complexity" evidence="10">
    <location>
        <begin position="431"/>
        <end position="441"/>
    </location>
</feature>
<dbReference type="VEuPathDB" id="VectorBase:ADIR002679"/>
<dbReference type="CDD" id="cd15529">
    <property type="entry name" value="PHD2_PHF10"/>
    <property type="match status" value="1"/>
</dbReference>
<dbReference type="Proteomes" id="UP000075884">
    <property type="component" value="Unassembled WGS sequence"/>
</dbReference>
<evidence type="ECO:0000256" key="4">
    <source>
        <dbReference type="ARBA" id="ARBA00022771"/>
    </source>
</evidence>
<feature type="region of interest" description="Disordered" evidence="10">
    <location>
        <begin position="1046"/>
        <end position="1067"/>
    </location>
</feature>
<feature type="compositionally biased region" description="Low complexity" evidence="10">
    <location>
        <begin position="784"/>
        <end position="799"/>
    </location>
</feature>
<feature type="compositionally biased region" description="Polar residues" evidence="10">
    <location>
        <begin position="1636"/>
        <end position="1646"/>
    </location>
</feature>
<dbReference type="InterPro" id="IPR001965">
    <property type="entry name" value="Znf_PHD"/>
</dbReference>
<feature type="compositionally biased region" description="Low complexity" evidence="10">
    <location>
        <begin position="605"/>
        <end position="626"/>
    </location>
</feature>
<evidence type="ECO:0000259" key="11">
    <source>
        <dbReference type="PROSITE" id="PS50016"/>
    </source>
</evidence>
<feature type="region of interest" description="Disordered" evidence="10">
    <location>
        <begin position="504"/>
        <end position="527"/>
    </location>
</feature>
<feature type="compositionally biased region" description="Acidic residues" evidence="10">
    <location>
        <begin position="2038"/>
        <end position="2048"/>
    </location>
</feature>
<evidence type="ECO:0000313" key="13">
    <source>
        <dbReference type="Proteomes" id="UP000075884"/>
    </source>
</evidence>
<feature type="compositionally biased region" description="Polar residues" evidence="10">
    <location>
        <begin position="156"/>
        <end position="166"/>
    </location>
</feature>
<dbReference type="FunFam" id="3.30.40.10:FF:000717">
    <property type="entry name" value="Enhancer of yellow 3, isoform B"/>
    <property type="match status" value="1"/>
</dbReference>
<evidence type="ECO:0000256" key="1">
    <source>
        <dbReference type="ARBA" id="ARBA00004123"/>
    </source>
</evidence>
<feature type="compositionally biased region" description="Low complexity" evidence="10">
    <location>
        <begin position="639"/>
        <end position="661"/>
    </location>
</feature>
<feature type="region of interest" description="Disordered" evidence="10">
    <location>
        <begin position="1274"/>
        <end position="1338"/>
    </location>
</feature>
<feature type="compositionally biased region" description="Low complexity" evidence="10">
    <location>
        <begin position="942"/>
        <end position="958"/>
    </location>
</feature>
<dbReference type="Gene3D" id="3.30.40.10">
    <property type="entry name" value="Zinc/RING finger domain, C3HC4 (zinc finger)"/>
    <property type="match status" value="1"/>
</dbReference>
<feature type="compositionally biased region" description="Low complexity" evidence="10">
    <location>
        <begin position="686"/>
        <end position="707"/>
    </location>
</feature>
<evidence type="ECO:0000256" key="10">
    <source>
        <dbReference type="SAM" id="MobiDB-lite"/>
    </source>
</evidence>
<feature type="compositionally biased region" description="Low complexity" evidence="10">
    <location>
        <begin position="1647"/>
        <end position="1661"/>
    </location>
</feature>
<keyword evidence="13" id="KW-1185">Reference proteome</keyword>
<feature type="compositionally biased region" description="Basic residues" evidence="10">
    <location>
        <begin position="2084"/>
        <end position="2094"/>
    </location>
</feature>
<comment type="subcellular location">
    <subcellularLocation>
        <location evidence="1">Nucleus</location>
    </subcellularLocation>
</comment>
<evidence type="ECO:0000256" key="8">
    <source>
        <dbReference type="ARBA" id="ARBA00023242"/>
    </source>
</evidence>
<feature type="region of interest" description="Disordered" evidence="10">
    <location>
        <begin position="769"/>
        <end position="803"/>
    </location>
</feature>
<dbReference type="EnsemblMetazoa" id="ADIR002679-RA">
    <property type="protein sequence ID" value="ADIR002679-PA"/>
    <property type="gene ID" value="ADIR002679"/>
</dbReference>
<dbReference type="GO" id="GO:0008270">
    <property type="term" value="F:zinc ion binding"/>
    <property type="evidence" value="ECO:0007669"/>
    <property type="project" value="UniProtKB-KW"/>
</dbReference>
<evidence type="ECO:0000256" key="5">
    <source>
        <dbReference type="ARBA" id="ARBA00022833"/>
    </source>
</evidence>
<feature type="region of interest" description="Disordered" evidence="10">
    <location>
        <begin position="418"/>
        <end position="448"/>
    </location>
</feature>
<dbReference type="STRING" id="7168.A0A182N4W4"/>
<proteinExistence type="predicted"/>
<feature type="region of interest" description="Disordered" evidence="10">
    <location>
        <begin position="1385"/>
        <end position="1490"/>
    </location>
</feature>
<feature type="region of interest" description="Disordered" evidence="10">
    <location>
        <begin position="605"/>
        <end position="707"/>
    </location>
</feature>
<dbReference type="SMART" id="SM00249">
    <property type="entry name" value="PHD"/>
    <property type="match status" value="2"/>
</dbReference>
<feature type="region of interest" description="Disordered" evidence="10">
    <location>
        <begin position="1531"/>
        <end position="1579"/>
    </location>
</feature>
<dbReference type="GO" id="GO:0007399">
    <property type="term" value="P:nervous system development"/>
    <property type="evidence" value="ECO:0007669"/>
    <property type="project" value="TreeGrafter"/>
</dbReference>
<keyword evidence="6" id="KW-0805">Transcription regulation</keyword>
<feature type="compositionally biased region" description="Basic and acidic residues" evidence="10">
    <location>
        <begin position="1046"/>
        <end position="1062"/>
    </location>
</feature>
<feature type="compositionally biased region" description="Gly residues" evidence="10">
    <location>
        <begin position="1464"/>
        <end position="1479"/>
    </location>
</feature>
<protein>
    <recommendedName>
        <fullName evidence="11">PHD-type domain-containing protein</fullName>
    </recommendedName>
</protein>
<feature type="region of interest" description="Disordered" evidence="10">
    <location>
        <begin position="1096"/>
        <end position="1132"/>
    </location>
</feature>
<keyword evidence="2" id="KW-0479">Metal-binding</keyword>
<feature type="region of interest" description="Disordered" evidence="10">
    <location>
        <begin position="1633"/>
        <end position="1663"/>
    </location>
</feature>